<accession>A0AAV5NLW1</accession>
<evidence type="ECO:0000256" key="7">
    <source>
        <dbReference type="ARBA" id="ARBA00022842"/>
    </source>
</evidence>
<dbReference type="CDD" id="cd02393">
    <property type="entry name" value="KH-I_PNPase"/>
    <property type="match status" value="1"/>
</dbReference>
<dbReference type="SUPFAM" id="SSF55666">
    <property type="entry name" value="Ribonuclease PH domain 2-like"/>
    <property type="match status" value="2"/>
</dbReference>
<dbReference type="Gene3D" id="3.30.230.70">
    <property type="entry name" value="GHMP Kinase, N-terminal domain"/>
    <property type="match status" value="2"/>
</dbReference>
<dbReference type="CDD" id="cd11363">
    <property type="entry name" value="RNase_PH_PNPase_1"/>
    <property type="match status" value="1"/>
</dbReference>
<dbReference type="GO" id="GO:0005829">
    <property type="term" value="C:cytosol"/>
    <property type="evidence" value="ECO:0007669"/>
    <property type="project" value="TreeGrafter"/>
</dbReference>
<dbReference type="Gene3D" id="3.30.1370.10">
    <property type="entry name" value="K Homology domain, type 1"/>
    <property type="match status" value="1"/>
</dbReference>
<dbReference type="NCBIfam" id="TIGR03591">
    <property type="entry name" value="polynuc_phos"/>
    <property type="match status" value="1"/>
</dbReference>
<dbReference type="SUPFAM" id="SSF54211">
    <property type="entry name" value="Ribosomal protein S5 domain 2-like"/>
    <property type="match status" value="2"/>
</dbReference>
<dbReference type="GO" id="GO:0000175">
    <property type="term" value="F:3'-5'-RNA exonuclease activity"/>
    <property type="evidence" value="ECO:0007669"/>
    <property type="project" value="TreeGrafter"/>
</dbReference>
<comment type="similarity">
    <text evidence="2 9">Belongs to the polyribonucleotide nucleotidyltransferase family.</text>
</comment>
<protein>
    <recommendedName>
        <fullName evidence="9">Polyribonucleotide nucleotidyltransferase</fullName>
        <ecNumber evidence="9">2.7.7.8</ecNumber>
    </recommendedName>
    <alternativeName>
        <fullName evidence="9">Polynucleotide phosphorylase</fullName>
        <shortName evidence="9">PNPase</shortName>
    </alternativeName>
</protein>
<dbReference type="Pfam" id="PF03725">
    <property type="entry name" value="RNase_PH_C"/>
    <property type="match status" value="1"/>
</dbReference>
<dbReference type="AlphaFoldDB" id="A0AAV5NLW1"/>
<dbReference type="CDD" id="cd04472">
    <property type="entry name" value="S1_PNPase"/>
    <property type="match status" value="1"/>
</dbReference>
<keyword evidence="3 9" id="KW-0963">Cytoplasm</keyword>
<keyword evidence="8 9" id="KW-0694">RNA-binding</keyword>
<dbReference type="Gene3D" id="2.40.50.140">
    <property type="entry name" value="Nucleic acid-binding proteins"/>
    <property type="match status" value="1"/>
</dbReference>
<dbReference type="CDD" id="cd11364">
    <property type="entry name" value="RNase_PH_PNPase_2"/>
    <property type="match status" value="1"/>
</dbReference>
<dbReference type="Pfam" id="PF00013">
    <property type="entry name" value="KH_1"/>
    <property type="match status" value="1"/>
</dbReference>
<dbReference type="PROSITE" id="PS50126">
    <property type="entry name" value="S1"/>
    <property type="match status" value="1"/>
</dbReference>
<comment type="catalytic activity">
    <reaction evidence="9">
        <text>RNA(n+1) + phosphate = RNA(n) + a ribonucleoside 5'-diphosphate</text>
        <dbReference type="Rhea" id="RHEA:22096"/>
        <dbReference type="Rhea" id="RHEA-COMP:14527"/>
        <dbReference type="Rhea" id="RHEA-COMP:17342"/>
        <dbReference type="ChEBI" id="CHEBI:43474"/>
        <dbReference type="ChEBI" id="CHEBI:57930"/>
        <dbReference type="ChEBI" id="CHEBI:140395"/>
        <dbReference type="EC" id="2.7.7.8"/>
    </reaction>
</comment>
<dbReference type="GO" id="GO:0003723">
    <property type="term" value="F:RNA binding"/>
    <property type="evidence" value="ECO:0007669"/>
    <property type="project" value="UniProtKB-UniRule"/>
</dbReference>
<name>A0AAV5NLW1_9VIBR</name>
<dbReference type="GO" id="GO:0006396">
    <property type="term" value="P:RNA processing"/>
    <property type="evidence" value="ECO:0007669"/>
    <property type="project" value="InterPro"/>
</dbReference>
<organism evidence="11 12">
    <name type="scientific">Vibrio penaeicida</name>
    <dbReference type="NCBI Taxonomy" id="104609"/>
    <lineage>
        <taxon>Bacteria</taxon>
        <taxon>Pseudomonadati</taxon>
        <taxon>Pseudomonadota</taxon>
        <taxon>Gammaproteobacteria</taxon>
        <taxon>Vibrionales</taxon>
        <taxon>Vibrionaceae</taxon>
        <taxon>Vibrio</taxon>
    </lineage>
</organism>
<evidence type="ECO:0000256" key="5">
    <source>
        <dbReference type="ARBA" id="ARBA00022695"/>
    </source>
</evidence>
<comment type="cofactor">
    <cofactor evidence="9">
        <name>Mg(2+)</name>
        <dbReference type="ChEBI" id="CHEBI:18420"/>
    </cofactor>
</comment>
<evidence type="ECO:0000313" key="11">
    <source>
        <dbReference type="EMBL" id="GLQ71565.1"/>
    </source>
</evidence>
<dbReference type="GO" id="GO:0004654">
    <property type="term" value="F:polyribonucleotide nucleotidyltransferase activity"/>
    <property type="evidence" value="ECO:0007669"/>
    <property type="project" value="UniProtKB-UniRule"/>
</dbReference>
<evidence type="ECO:0000256" key="9">
    <source>
        <dbReference type="HAMAP-Rule" id="MF_01595"/>
    </source>
</evidence>
<feature type="binding site" evidence="9">
    <location>
        <position position="491"/>
    </location>
    <ligand>
        <name>Mg(2+)</name>
        <dbReference type="ChEBI" id="CHEBI:18420"/>
    </ligand>
</feature>
<dbReference type="InterPro" id="IPR015848">
    <property type="entry name" value="PNPase_PH_RNA-bd_bac/org-type"/>
</dbReference>
<dbReference type="GO" id="GO:0000287">
    <property type="term" value="F:magnesium ion binding"/>
    <property type="evidence" value="ECO:0007669"/>
    <property type="project" value="UniProtKB-UniRule"/>
</dbReference>
<dbReference type="Pfam" id="PF00575">
    <property type="entry name" value="S1"/>
    <property type="match status" value="1"/>
</dbReference>
<dbReference type="HAMAP" id="MF_01595">
    <property type="entry name" value="PNPase"/>
    <property type="match status" value="1"/>
</dbReference>
<dbReference type="EMBL" id="BSNX01000007">
    <property type="protein sequence ID" value="GLQ71565.1"/>
    <property type="molecule type" value="Genomic_DNA"/>
</dbReference>
<dbReference type="EC" id="2.7.7.8" evidence="9"/>
<dbReference type="InterPro" id="IPR004088">
    <property type="entry name" value="KH_dom_type_1"/>
</dbReference>
<dbReference type="InterPro" id="IPR012340">
    <property type="entry name" value="NA-bd_OB-fold"/>
</dbReference>
<keyword evidence="5 9" id="KW-0548">Nucleotidyltransferase</keyword>
<dbReference type="InterPro" id="IPR003029">
    <property type="entry name" value="S1_domain"/>
</dbReference>
<feature type="binding site" evidence="9">
    <location>
        <position position="485"/>
    </location>
    <ligand>
        <name>Mg(2+)</name>
        <dbReference type="ChEBI" id="CHEBI:18420"/>
    </ligand>
</feature>
<keyword evidence="6 9" id="KW-0479">Metal-binding</keyword>
<dbReference type="InterPro" id="IPR036345">
    <property type="entry name" value="ExoRNase_PH_dom2_sf"/>
</dbReference>
<dbReference type="InterPro" id="IPR020568">
    <property type="entry name" value="Ribosomal_Su5_D2-typ_SF"/>
</dbReference>
<keyword evidence="12" id="KW-1185">Reference proteome</keyword>
<dbReference type="PANTHER" id="PTHR11252:SF0">
    <property type="entry name" value="POLYRIBONUCLEOTIDE NUCLEOTIDYLTRANSFERASE 1, MITOCHONDRIAL"/>
    <property type="match status" value="1"/>
</dbReference>
<evidence type="ECO:0000256" key="3">
    <source>
        <dbReference type="ARBA" id="ARBA00022490"/>
    </source>
</evidence>
<comment type="caution">
    <text evidence="11">The sequence shown here is derived from an EMBL/GenBank/DDBJ whole genome shotgun (WGS) entry which is preliminary data.</text>
</comment>
<evidence type="ECO:0000256" key="2">
    <source>
        <dbReference type="ARBA" id="ARBA00007404"/>
    </source>
</evidence>
<evidence type="ECO:0000256" key="6">
    <source>
        <dbReference type="ARBA" id="ARBA00022723"/>
    </source>
</evidence>
<dbReference type="FunFam" id="3.30.230.70:FF:000002">
    <property type="entry name" value="Polyribonucleotide nucleotidyltransferase"/>
    <property type="match status" value="1"/>
</dbReference>
<dbReference type="PROSITE" id="PS50084">
    <property type="entry name" value="KH_TYPE_1"/>
    <property type="match status" value="1"/>
</dbReference>
<dbReference type="FunFam" id="3.30.1370.10:FF:000001">
    <property type="entry name" value="Polyribonucleotide nucleotidyltransferase"/>
    <property type="match status" value="1"/>
</dbReference>
<dbReference type="SUPFAM" id="SSF46915">
    <property type="entry name" value="Polynucleotide phosphorylase/guanosine pentaphosphate synthase (PNPase/GPSI), domain 3"/>
    <property type="match status" value="1"/>
</dbReference>
<evidence type="ECO:0000256" key="4">
    <source>
        <dbReference type="ARBA" id="ARBA00022679"/>
    </source>
</evidence>
<gene>
    <name evidence="9 11" type="primary">pnp</name>
    <name evidence="11" type="ORF">GCM10007932_09250</name>
</gene>
<keyword evidence="4 9" id="KW-0808">Transferase</keyword>
<evidence type="ECO:0000259" key="10">
    <source>
        <dbReference type="PROSITE" id="PS50126"/>
    </source>
</evidence>
<dbReference type="PANTHER" id="PTHR11252">
    <property type="entry name" value="POLYRIBONUCLEOTIDE NUCLEOTIDYLTRANSFERASE"/>
    <property type="match status" value="1"/>
</dbReference>
<dbReference type="SUPFAM" id="SSF50249">
    <property type="entry name" value="Nucleic acid-binding proteins"/>
    <property type="match status" value="1"/>
</dbReference>
<dbReference type="InterPro" id="IPR012162">
    <property type="entry name" value="PNPase"/>
</dbReference>
<reference evidence="12" key="1">
    <citation type="journal article" date="2019" name="Int. J. Syst. Evol. Microbiol.">
        <title>The Global Catalogue of Microorganisms (GCM) 10K type strain sequencing project: providing services to taxonomists for standard genome sequencing and annotation.</title>
        <authorList>
            <consortium name="The Broad Institute Genomics Platform"/>
            <consortium name="The Broad Institute Genome Sequencing Center for Infectious Disease"/>
            <person name="Wu L."/>
            <person name="Ma J."/>
        </authorList>
    </citation>
    <scope>NUCLEOTIDE SEQUENCE [LARGE SCALE GENOMIC DNA]</scope>
    <source>
        <strain evidence="12">NBRC 15640</strain>
    </source>
</reference>
<proteinExistence type="inferred from homology"/>
<dbReference type="InterPro" id="IPR027408">
    <property type="entry name" value="PNPase/RNase_PH_dom_sf"/>
</dbReference>
<dbReference type="InterPro" id="IPR036612">
    <property type="entry name" value="KH_dom_type_1_sf"/>
</dbReference>
<dbReference type="InterPro" id="IPR001247">
    <property type="entry name" value="ExoRNase_PH_dom1"/>
</dbReference>
<dbReference type="Proteomes" id="UP001156690">
    <property type="component" value="Unassembled WGS sequence"/>
</dbReference>
<keyword evidence="7 9" id="KW-0460">Magnesium</keyword>
<dbReference type="InterPro" id="IPR015847">
    <property type="entry name" value="ExoRNase_PH_dom2"/>
</dbReference>
<dbReference type="SUPFAM" id="SSF54791">
    <property type="entry name" value="Eukaryotic type KH-domain (KH-domain type I)"/>
    <property type="match status" value="1"/>
</dbReference>
<dbReference type="SMART" id="SM00316">
    <property type="entry name" value="S1"/>
    <property type="match status" value="1"/>
</dbReference>
<dbReference type="NCBIfam" id="NF008805">
    <property type="entry name" value="PRK11824.1"/>
    <property type="match status" value="1"/>
</dbReference>
<dbReference type="SMART" id="SM00322">
    <property type="entry name" value="KH"/>
    <property type="match status" value="1"/>
</dbReference>
<evidence type="ECO:0000313" key="12">
    <source>
        <dbReference type="Proteomes" id="UP001156690"/>
    </source>
</evidence>
<dbReference type="GO" id="GO:0006402">
    <property type="term" value="P:mRNA catabolic process"/>
    <property type="evidence" value="ECO:0007669"/>
    <property type="project" value="UniProtKB-UniRule"/>
</dbReference>
<dbReference type="FunFam" id="2.40.50.140:FF:000023">
    <property type="entry name" value="Polyribonucleotide nucleotidyltransferase"/>
    <property type="match status" value="1"/>
</dbReference>
<comment type="function">
    <text evidence="9">Involved in mRNA degradation. Catalyzes the phosphorolysis of single-stranded polyribonucleotides processively in the 3'- to 5'-direction.</text>
</comment>
<evidence type="ECO:0000256" key="8">
    <source>
        <dbReference type="ARBA" id="ARBA00022884"/>
    </source>
</evidence>
<evidence type="ECO:0000256" key="1">
    <source>
        <dbReference type="ARBA" id="ARBA00004496"/>
    </source>
</evidence>
<dbReference type="Pfam" id="PF01138">
    <property type="entry name" value="RNase_PH"/>
    <property type="match status" value="2"/>
</dbReference>
<dbReference type="InterPro" id="IPR004087">
    <property type="entry name" value="KH_dom"/>
</dbReference>
<sequence length="707" mass="76472">MNPIVKTFQYGNHTVTIETGVVARQATAAVMVNMDDTAVFVSVVGKKEAVEGQDFFPLTVNYQERTYAAGKIPGGFFKREGRPSEGETLTARLIDRPIRPLFPDAFKNEVQVIATVMSVNPDVQPDMVTMIGTSAALAISGIPFNGPIGAARVGHIDGQLVLNPSNTELENSKLDLVVAGTDNAVLMVESEADNLTEEEMLSAVVFGHDQQQVVINAIKEFAAEVATPAWEWEAPAVNTELKARVAELAEARLSEAYQITEKMARYEQVGVIKNDVVEALLGQDEELDEREIRGMLGSLEKNVVRGRIIAGNPRIDGREKDMVRALDVRTGILPRTHGSSLFTRGETQAIVTATLGTQRDAQIIDELTGERKDHFLLHYNFPPYCVGETGFVGSPKRREIGHGKLAKRGIAAVMPSVEEFPYTVRVVSEITESNGSSSMASVCGTSLALMDAGVPIKASVAGIAMGLVKEGDDFVVLSDILGDEDHLGDMDFKVAGTNEGITALQMDIKIEGITKEIMQIALNQAQGARKHILSVMDEAISGARDDISEFAPRIHTMKISSDKIKDVIGKGGAVIRALTEETGTTIEIEDDGTIKIAATEGTAAKEAIRRIEEITAEVEVGTIYTGKVTRIVDFGAFVAVLGGKEGLVHISQIADKRIEKVADHLSEGQEVQVKVLEIDRQNRIRLSMKEAVEKTEEAASNEQPSAE</sequence>
<dbReference type="Pfam" id="PF03726">
    <property type="entry name" value="PNPase"/>
    <property type="match status" value="1"/>
</dbReference>
<comment type="subunit">
    <text evidence="9">Component of the RNA degradosome, which is a multiprotein complex involved in RNA processing and mRNA degradation.</text>
</comment>
<dbReference type="PIRSF" id="PIRSF005499">
    <property type="entry name" value="PNPase"/>
    <property type="match status" value="1"/>
</dbReference>
<dbReference type="FunFam" id="3.30.230.70:FF:000001">
    <property type="entry name" value="Polyribonucleotide nucleotidyltransferase"/>
    <property type="match status" value="1"/>
</dbReference>
<feature type="domain" description="S1 motif" evidence="10">
    <location>
        <begin position="621"/>
        <end position="689"/>
    </location>
</feature>
<dbReference type="RefSeq" id="WP_101113238.1">
    <property type="nucleotide sequence ID" value="NZ_AP025144.1"/>
</dbReference>
<dbReference type="InterPro" id="IPR036456">
    <property type="entry name" value="PNPase_PH_RNA-bd_sf"/>
</dbReference>
<comment type="subcellular location">
    <subcellularLocation>
        <location evidence="1 9">Cytoplasm</location>
    </subcellularLocation>
</comment>